<evidence type="ECO:0000256" key="2">
    <source>
        <dbReference type="ARBA" id="ARBA00022801"/>
    </source>
</evidence>
<evidence type="ECO:0000313" key="5">
    <source>
        <dbReference type="Proteomes" id="UP001296943"/>
    </source>
</evidence>
<keyword evidence="5" id="KW-1185">Reference proteome</keyword>
<dbReference type="InterPro" id="IPR050272">
    <property type="entry name" value="Isochorismatase-like_hydrls"/>
</dbReference>
<dbReference type="InterPro" id="IPR000868">
    <property type="entry name" value="Isochorismatase-like_dom"/>
</dbReference>
<dbReference type="InterPro" id="IPR036380">
    <property type="entry name" value="Isochorismatase-like_sf"/>
</dbReference>
<evidence type="ECO:0000259" key="3">
    <source>
        <dbReference type="Pfam" id="PF00857"/>
    </source>
</evidence>
<dbReference type="CDD" id="cd00431">
    <property type="entry name" value="cysteine_hydrolases"/>
    <property type="match status" value="1"/>
</dbReference>
<dbReference type="Gene3D" id="3.40.50.850">
    <property type="entry name" value="Isochorismatase-like"/>
    <property type="match status" value="1"/>
</dbReference>
<keyword evidence="2 4" id="KW-0378">Hydrolase</keyword>
<proteinExistence type="inferred from homology"/>
<comment type="caution">
    <text evidence="4">The sequence shown here is derived from an EMBL/GenBank/DDBJ whole genome shotgun (WGS) entry which is preliminary data.</text>
</comment>
<dbReference type="SUPFAM" id="SSF52499">
    <property type="entry name" value="Isochorismatase-like hydrolases"/>
    <property type="match status" value="1"/>
</dbReference>
<dbReference type="Pfam" id="PF00857">
    <property type="entry name" value="Isochorismatase"/>
    <property type="match status" value="1"/>
</dbReference>
<evidence type="ECO:0000256" key="1">
    <source>
        <dbReference type="ARBA" id="ARBA00006336"/>
    </source>
</evidence>
<evidence type="ECO:0000313" key="4">
    <source>
        <dbReference type="EMBL" id="MBM7570221.1"/>
    </source>
</evidence>
<comment type="similarity">
    <text evidence="1">Belongs to the isochorismatase family.</text>
</comment>
<dbReference type="Proteomes" id="UP001296943">
    <property type="component" value="Unassembled WGS sequence"/>
</dbReference>
<dbReference type="RefSeq" id="WP_204497640.1">
    <property type="nucleotide sequence ID" value="NZ_JAFBDR010000002.1"/>
</dbReference>
<dbReference type="EC" id="3.5.1.110" evidence="4"/>
<dbReference type="PANTHER" id="PTHR43540">
    <property type="entry name" value="PEROXYUREIDOACRYLATE/UREIDOACRYLATE AMIDOHYDROLASE-RELATED"/>
    <property type="match status" value="1"/>
</dbReference>
<dbReference type="GO" id="GO:0016787">
    <property type="term" value="F:hydrolase activity"/>
    <property type="evidence" value="ECO:0007669"/>
    <property type="project" value="UniProtKB-KW"/>
</dbReference>
<dbReference type="PANTHER" id="PTHR43540:SF6">
    <property type="entry name" value="ISOCHORISMATASE-LIKE DOMAIN-CONTAINING PROTEIN"/>
    <property type="match status" value="1"/>
</dbReference>
<gene>
    <name evidence="4" type="ORF">JOC48_000699</name>
</gene>
<sequence length="220" mass="24032">MAITKKPIKFAINLKRSAVVVVDMQNVFAHPDGTIFVEATKKIVPKIQDLTKVAKQAGVPIIYLRHVVQGDGTDTGRMKDIVPNIDQMLQNGSWNVEIINSLTPEVDDIIVDKPFFGGFTGTDLDTILRGKDIDTIIISGTLTNICCETTARQAVEREYKVIFLSDGTAAGDKPDMGWGPVSAELNQQVTLINLASTFCQVSPTNQIVSEIKENSKLLTT</sequence>
<reference evidence="4 5" key="1">
    <citation type="submission" date="2021-01" db="EMBL/GenBank/DDBJ databases">
        <title>Genomic Encyclopedia of Type Strains, Phase IV (KMG-IV): sequencing the most valuable type-strain genomes for metagenomic binning, comparative biology and taxonomic classification.</title>
        <authorList>
            <person name="Goeker M."/>
        </authorList>
    </citation>
    <scope>NUCLEOTIDE SEQUENCE [LARGE SCALE GENOMIC DNA]</scope>
    <source>
        <strain evidence="4 5">DSM 23711</strain>
    </source>
</reference>
<organism evidence="4 5">
    <name type="scientific">Aquibacillus albus</name>
    <dbReference type="NCBI Taxonomy" id="1168171"/>
    <lineage>
        <taxon>Bacteria</taxon>
        <taxon>Bacillati</taxon>
        <taxon>Bacillota</taxon>
        <taxon>Bacilli</taxon>
        <taxon>Bacillales</taxon>
        <taxon>Bacillaceae</taxon>
        <taxon>Aquibacillus</taxon>
    </lineage>
</organism>
<protein>
    <submittedName>
        <fullName evidence="4">Ureidoacrylate peracid hydrolase</fullName>
        <ecNumber evidence="4">3.5.1.110</ecNumber>
    </submittedName>
</protein>
<dbReference type="EMBL" id="JAFBDR010000002">
    <property type="protein sequence ID" value="MBM7570221.1"/>
    <property type="molecule type" value="Genomic_DNA"/>
</dbReference>
<feature type="domain" description="Isochorismatase-like" evidence="3">
    <location>
        <begin position="17"/>
        <end position="173"/>
    </location>
</feature>
<accession>A0ABS2MWF3</accession>
<name>A0ABS2MWF3_9BACI</name>